<evidence type="ECO:0000313" key="3">
    <source>
        <dbReference type="Proteomes" id="UP001595976"/>
    </source>
</evidence>
<dbReference type="Pfam" id="PF13692">
    <property type="entry name" value="Glyco_trans_1_4"/>
    <property type="match status" value="1"/>
</dbReference>
<dbReference type="SUPFAM" id="SSF53756">
    <property type="entry name" value="UDP-Glycosyltransferase/glycogen phosphorylase"/>
    <property type="match status" value="1"/>
</dbReference>
<reference evidence="3" key="1">
    <citation type="journal article" date="2019" name="Int. J. Syst. Evol. Microbiol.">
        <title>The Global Catalogue of Microorganisms (GCM) 10K type strain sequencing project: providing services to taxonomists for standard genome sequencing and annotation.</title>
        <authorList>
            <consortium name="The Broad Institute Genomics Platform"/>
            <consortium name="The Broad Institute Genome Sequencing Center for Infectious Disease"/>
            <person name="Wu L."/>
            <person name="Ma J."/>
        </authorList>
    </citation>
    <scope>NUCLEOTIDE SEQUENCE [LARGE SCALE GENOMIC DNA]</scope>
    <source>
        <strain evidence="3">CGMCC 1.15643</strain>
    </source>
</reference>
<dbReference type="Gene3D" id="3.40.50.2000">
    <property type="entry name" value="Glycogen Phosphorylase B"/>
    <property type="match status" value="2"/>
</dbReference>
<dbReference type="Proteomes" id="UP001595976">
    <property type="component" value="Unassembled WGS sequence"/>
</dbReference>
<sequence>MPTEREGEAAMRVCYFVSEYPAVSHTFIRREIAELERSGLSVLRVSLRGGGRSLVDEEDLREKARTRYILDGGKARLVARCAAAFAAALLRSPLALARAAGAAFAMMRRSSRPAPLHLAYFAEALLLARRVVEEEVEHVHAHFGTNGAEVAMLCHLLTGVPYSFTVHGPDEFDRPEYLGLPAKVRHAAFVCVVSAFTGSQLRRWVPAGEWHKIQIVRCGLDAAFLSRPPLRGVPKNRLVAVGRLSGQKGHLVLLEALGMLAREGVPFDLTLVGDGPLRPLLARGIRERGLERQVELAGWMSNAEVRAAIGEARALALPSFAEGLPVVLMEALALGRPVVATYVAGIPELVSDRENGWLVPAGSAERLAGAIRQCLAAPDAVIRAMGAAGRRRVLEQHDIARECRKLAALFAAGRPAQAAVAVSADVSEAAAFAGGHPMRLGEVVTLRTGHSGWIKR</sequence>
<comment type="caution">
    <text evidence="2">The sequence shown here is derived from an EMBL/GenBank/DDBJ whole genome shotgun (WGS) entry which is preliminary data.</text>
</comment>
<dbReference type="InterPro" id="IPR028098">
    <property type="entry name" value="Glyco_trans_4-like_N"/>
</dbReference>
<evidence type="ECO:0000259" key="1">
    <source>
        <dbReference type="Pfam" id="PF13439"/>
    </source>
</evidence>
<dbReference type="Pfam" id="PF13439">
    <property type="entry name" value="Glyco_transf_4"/>
    <property type="match status" value="1"/>
</dbReference>
<name>A0ABW0F872_9HYPH</name>
<dbReference type="InterPro" id="IPR050194">
    <property type="entry name" value="Glycosyltransferase_grp1"/>
</dbReference>
<keyword evidence="2" id="KW-0328">Glycosyltransferase</keyword>
<dbReference type="PANTHER" id="PTHR45947:SF15">
    <property type="entry name" value="TEICHURONIC ACID BIOSYNTHESIS GLYCOSYLTRANSFERASE TUAC-RELATED"/>
    <property type="match status" value="1"/>
</dbReference>
<keyword evidence="2" id="KW-0808">Transferase</keyword>
<dbReference type="EC" id="2.4.-.-" evidence="2"/>
<evidence type="ECO:0000313" key="2">
    <source>
        <dbReference type="EMBL" id="MFC5295358.1"/>
    </source>
</evidence>
<proteinExistence type="predicted"/>
<dbReference type="RefSeq" id="WP_260349509.1">
    <property type="nucleotide sequence ID" value="NZ_JAOAOS010000018.1"/>
</dbReference>
<dbReference type="EMBL" id="JBHSLI010000010">
    <property type="protein sequence ID" value="MFC5295358.1"/>
    <property type="molecule type" value="Genomic_DNA"/>
</dbReference>
<dbReference type="PANTHER" id="PTHR45947">
    <property type="entry name" value="SULFOQUINOVOSYL TRANSFERASE SQD2"/>
    <property type="match status" value="1"/>
</dbReference>
<protein>
    <submittedName>
        <fullName evidence="2">Glycosyltransferase</fullName>
        <ecNumber evidence="2">2.4.-.-</ecNumber>
    </submittedName>
</protein>
<gene>
    <name evidence="2" type="ORF">ACFPK2_20415</name>
</gene>
<keyword evidence="3" id="KW-1185">Reference proteome</keyword>
<accession>A0ABW0F872</accession>
<dbReference type="GO" id="GO:0016757">
    <property type="term" value="F:glycosyltransferase activity"/>
    <property type="evidence" value="ECO:0007669"/>
    <property type="project" value="UniProtKB-KW"/>
</dbReference>
<feature type="domain" description="Glycosyltransferase subfamily 4-like N-terminal" evidence="1">
    <location>
        <begin position="113"/>
        <end position="223"/>
    </location>
</feature>
<organism evidence="2 3">
    <name type="scientific">Bosea minatitlanensis</name>
    <dbReference type="NCBI Taxonomy" id="128782"/>
    <lineage>
        <taxon>Bacteria</taxon>
        <taxon>Pseudomonadati</taxon>
        <taxon>Pseudomonadota</taxon>
        <taxon>Alphaproteobacteria</taxon>
        <taxon>Hyphomicrobiales</taxon>
        <taxon>Boseaceae</taxon>
        <taxon>Bosea</taxon>
    </lineage>
</organism>